<evidence type="ECO:0000313" key="4">
    <source>
        <dbReference type="EMBL" id="PIK39752.1"/>
    </source>
</evidence>
<dbReference type="EMBL" id="MRZV01001204">
    <property type="protein sequence ID" value="PIK39752.1"/>
    <property type="molecule type" value="Genomic_DNA"/>
</dbReference>
<feature type="compositionally biased region" description="Polar residues" evidence="2">
    <location>
        <begin position="674"/>
        <end position="706"/>
    </location>
</feature>
<dbReference type="GO" id="GO:0005886">
    <property type="term" value="C:plasma membrane"/>
    <property type="evidence" value="ECO:0007669"/>
    <property type="project" value="UniProtKB-SubCell"/>
</dbReference>
<comment type="subcellular location">
    <subcellularLocation>
        <location evidence="1">Cell membrane</location>
        <topology evidence="1">Single-pass type I membrane protein</topology>
    </subcellularLocation>
</comment>
<dbReference type="Pfam" id="PF00791">
    <property type="entry name" value="ZU5"/>
    <property type="match status" value="1"/>
</dbReference>
<accession>A0A2G8JVI2</accession>
<feature type="domain" description="ZU5" evidence="3">
    <location>
        <begin position="50"/>
        <end position="184"/>
    </location>
</feature>
<dbReference type="PROSITE" id="PS51145">
    <property type="entry name" value="ZU5"/>
    <property type="match status" value="1"/>
</dbReference>
<feature type="compositionally biased region" description="Basic and acidic residues" evidence="2">
    <location>
        <begin position="1"/>
        <end position="21"/>
    </location>
</feature>
<feature type="compositionally biased region" description="Basic and acidic residues" evidence="2">
    <location>
        <begin position="707"/>
        <end position="716"/>
    </location>
</feature>
<keyword evidence="1" id="KW-0675">Receptor</keyword>
<evidence type="ECO:0000259" key="3">
    <source>
        <dbReference type="PROSITE" id="PS51145"/>
    </source>
</evidence>
<dbReference type="PANTHER" id="PTHR12582:SF47">
    <property type="entry name" value="NETRIN RECEPTOR UNC-5"/>
    <property type="match status" value="1"/>
</dbReference>
<dbReference type="InterPro" id="IPR037936">
    <property type="entry name" value="UNC5A-D"/>
</dbReference>
<proteinExistence type="inferred from homology"/>
<comment type="function">
    <text evidence="1">Receptor for netrin required for axon guidance. Mediates axon repulsion of neuronal growth cones in the developing nervous system upon ligand binding.</text>
</comment>
<evidence type="ECO:0000256" key="2">
    <source>
        <dbReference type="SAM" id="MobiDB-lite"/>
    </source>
</evidence>
<gene>
    <name evidence="4" type="ORF">BSL78_23410</name>
</gene>
<protein>
    <recommendedName>
        <fullName evidence="1">Netrin receptor UNC5</fullName>
    </recommendedName>
</protein>
<sequence>MNEDAKEFGENETCLSDRGEFEEGSMTYADQVSIRTGDNIKNDEGDSHSMRAELRIGKDGGTLDIQNTGVNLKIPPGALQRDYCIQMRIIPHHETQLSFASNSSVVVELLPNNVKLLKPATLTLPHYLVLKKKCGWKAKGYSSHHKEGTRPQWEEERNAHCDVTYETCVMQLNNFSWKKVDIGEQTVQAKRIMLYAAMRSSIENEICFDIGYYWDLPGCQKVVKLNHGIVLQEIPTIFFKDGQLPLTISFERVVPPNWTITNEEKKEISFRTVAISVGSFCTFILNKMPDETDRCECYFKAGQGTHLVDLRFSLRAPIVTFSNLKEELSLRLTQTDCEKLGCYFSLPPNQLQTIITSPLYSENFLLALEEKGCITPSNVNRLTAALTELKIHDTHLLTETYMKLRDPETEYDRFLASLAAHLTMSITAKICDNFKVTDDNKKTVISSQNPGLSFLLKIDEMGIIHPSDVSKLETPLQEYRLLQAVAKIHEYQSLVLSDKTKPQDEGIVNSWLGQIYQASTPGPMLKIESFGEDDRSDYIKKVYSGDQKRQEKLKELIDDIPFILDLCNVPLLFVMLVHNIDRLGKLKVRQLDRATPFVKAIVDILCPVQDKEDNSGHLSHQKSYISLEELAFNGLCKGNQQLFWQKDFVDRRVTYSKAWIDSGILVVEEGTPFNNPSRDLKTDSGSGSPQTDSISDESLNASSVTSEKNRDIDPDF</sequence>
<comment type="caution">
    <text evidence="4">The sequence shown here is derived from an EMBL/GenBank/DDBJ whole genome shotgun (WGS) entry which is preliminary data.</text>
</comment>
<feature type="region of interest" description="Disordered" evidence="2">
    <location>
        <begin position="674"/>
        <end position="716"/>
    </location>
</feature>
<evidence type="ECO:0000313" key="5">
    <source>
        <dbReference type="Proteomes" id="UP000230750"/>
    </source>
</evidence>
<dbReference type="InterPro" id="IPR000906">
    <property type="entry name" value="ZU5_dom"/>
</dbReference>
<keyword evidence="1" id="KW-0393">Immunoglobulin domain</keyword>
<dbReference type="GO" id="GO:0005042">
    <property type="term" value="F:netrin receptor activity"/>
    <property type="evidence" value="ECO:0007669"/>
    <property type="project" value="UniProtKB-UniRule"/>
</dbReference>
<dbReference type="OrthoDB" id="10314551at2759"/>
<organism evidence="4 5">
    <name type="scientific">Stichopus japonicus</name>
    <name type="common">Sea cucumber</name>
    <dbReference type="NCBI Taxonomy" id="307972"/>
    <lineage>
        <taxon>Eukaryota</taxon>
        <taxon>Metazoa</taxon>
        <taxon>Echinodermata</taxon>
        <taxon>Eleutherozoa</taxon>
        <taxon>Echinozoa</taxon>
        <taxon>Holothuroidea</taxon>
        <taxon>Aspidochirotacea</taxon>
        <taxon>Aspidochirotida</taxon>
        <taxon>Stichopodidae</taxon>
        <taxon>Apostichopus</taxon>
    </lineage>
</organism>
<keyword evidence="5" id="KW-1185">Reference proteome</keyword>
<feature type="region of interest" description="Disordered" evidence="2">
    <location>
        <begin position="1"/>
        <end position="26"/>
    </location>
</feature>
<keyword evidence="1" id="KW-0217">Developmental protein</keyword>
<dbReference type="AlphaFoldDB" id="A0A2G8JVI2"/>
<comment type="similarity">
    <text evidence="1">Belongs to the unc-5 family.</text>
</comment>
<reference evidence="4 5" key="1">
    <citation type="journal article" date="2017" name="PLoS Biol.">
        <title>The sea cucumber genome provides insights into morphological evolution and visceral regeneration.</title>
        <authorList>
            <person name="Zhang X."/>
            <person name="Sun L."/>
            <person name="Yuan J."/>
            <person name="Sun Y."/>
            <person name="Gao Y."/>
            <person name="Zhang L."/>
            <person name="Li S."/>
            <person name="Dai H."/>
            <person name="Hamel J.F."/>
            <person name="Liu C."/>
            <person name="Yu Y."/>
            <person name="Liu S."/>
            <person name="Lin W."/>
            <person name="Guo K."/>
            <person name="Jin S."/>
            <person name="Xu P."/>
            <person name="Storey K.B."/>
            <person name="Huan P."/>
            <person name="Zhang T."/>
            <person name="Zhou Y."/>
            <person name="Zhang J."/>
            <person name="Lin C."/>
            <person name="Li X."/>
            <person name="Xing L."/>
            <person name="Huo D."/>
            <person name="Sun M."/>
            <person name="Wang L."/>
            <person name="Mercier A."/>
            <person name="Li F."/>
            <person name="Yang H."/>
            <person name="Xiang J."/>
        </authorList>
    </citation>
    <scope>NUCLEOTIDE SEQUENCE [LARGE SCALE GENOMIC DNA]</scope>
    <source>
        <strain evidence="4">Shaxun</strain>
        <tissue evidence="4">Muscle</tissue>
    </source>
</reference>
<dbReference type="Proteomes" id="UP000230750">
    <property type="component" value="Unassembled WGS sequence"/>
</dbReference>
<dbReference type="Gene3D" id="2.60.220.30">
    <property type="match status" value="1"/>
</dbReference>
<name>A0A2G8JVI2_STIJA</name>
<dbReference type="PANTHER" id="PTHR12582">
    <property type="entry name" value="NETRIN RECEPTOR UNC5"/>
    <property type="match status" value="1"/>
</dbReference>
<evidence type="ECO:0000256" key="1">
    <source>
        <dbReference type="RuleBase" id="RU367033"/>
    </source>
</evidence>